<evidence type="ECO:0000313" key="2">
    <source>
        <dbReference type="EMBL" id="TGK79429.1"/>
    </source>
</evidence>
<dbReference type="RefSeq" id="WP_135750024.1">
    <property type="nucleotide sequence ID" value="NZ_RQFL01000026.1"/>
</dbReference>
<accession>A0A4R9IJM0</accession>
<dbReference type="Gene3D" id="3.40.50.720">
    <property type="entry name" value="NAD(P)-binding Rossmann-like Domain"/>
    <property type="match status" value="1"/>
</dbReference>
<dbReference type="EMBL" id="RQFL01000026">
    <property type="protein sequence ID" value="TGK89636.1"/>
    <property type="molecule type" value="Genomic_DNA"/>
</dbReference>
<dbReference type="SUPFAM" id="SSF51735">
    <property type="entry name" value="NAD(P)-binding Rossmann-fold domains"/>
    <property type="match status" value="1"/>
</dbReference>
<dbReference type="Proteomes" id="UP000297394">
    <property type="component" value="Unassembled WGS sequence"/>
</dbReference>
<dbReference type="PANTHER" id="PTHR43245">
    <property type="entry name" value="BIFUNCTIONAL POLYMYXIN RESISTANCE PROTEIN ARNA"/>
    <property type="match status" value="1"/>
</dbReference>
<dbReference type="InterPro" id="IPR050177">
    <property type="entry name" value="Lipid_A_modif_metabolic_enz"/>
</dbReference>
<comment type="caution">
    <text evidence="2">The sequence shown here is derived from an EMBL/GenBank/DDBJ whole genome shotgun (WGS) entry which is preliminary data.</text>
</comment>
<sequence>MIPIEGSQVFTIIGANGFIGSHLVNYLRSLGHICNVPAKDDHTLFTKPLSNVIYCAGITSDFRTRPFDTIEAHVSLLSKILELSDFQSLVYLSSTRIYIHSDSTSESSPILTKVNESEDLFNLSKLLGESICLNSGRKNVRSARLSNVLGDDFGSDNFVISLLREAKATGKINLFTTLDSEKDYIHIQDVIELLLQISLNGQHSIYNVASGQNQSNRVIIEKINEIIPCEIHISETARKIQFKPIEILQIKKEFNFSPRSILDLIPELASQFLGDL</sequence>
<reference evidence="2 4" key="2">
    <citation type="journal article" date="2019" name="PLoS Negl. Trop. Dis.">
        <title>Revisiting the worldwide diversity of Leptospira species in the environment.</title>
        <authorList>
            <person name="Vincent A.T."/>
            <person name="Schiettekatte O."/>
            <person name="Bourhy P."/>
            <person name="Veyrier F.J."/>
            <person name="Picardeau M."/>
        </authorList>
    </citation>
    <scope>NUCLEOTIDE SEQUENCE [LARGE SCALE GENOMIC DNA]</scope>
    <source>
        <strain evidence="2 4">201800280</strain>
        <strain evidence="3">201800281</strain>
    </source>
</reference>
<proteinExistence type="predicted"/>
<keyword evidence="5" id="KW-1185">Reference proteome</keyword>
<dbReference type="InterPro" id="IPR036291">
    <property type="entry name" value="NAD(P)-bd_dom_sf"/>
</dbReference>
<reference evidence="3" key="1">
    <citation type="submission" date="2018-10" db="EMBL/GenBank/DDBJ databases">
        <authorList>
            <person name="Vincent A.T."/>
            <person name="Schiettekatte O."/>
            <person name="Bourhy P."/>
            <person name="Veyrier F.J."/>
            <person name="Picardeau M."/>
        </authorList>
    </citation>
    <scope>NUCLEOTIDE SEQUENCE</scope>
    <source>
        <strain evidence="3">201800281</strain>
    </source>
</reference>
<dbReference type="Proteomes" id="UP000297918">
    <property type="component" value="Unassembled WGS sequence"/>
</dbReference>
<dbReference type="OrthoDB" id="329806at2"/>
<evidence type="ECO:0000313" key="3">
    <source>
        <dbReference type="EMBL" id="TGK89636.1"/>
    </source>
</evidence>
<dbReference type="AlphaFoldDB" id="A0A4R9IJM0"/>
<dbReference type="Pfam" id="PF01370">
    <property type="entry name" value="Epimerase"/>
    <property type="match status" value="1"/>
</dbReference>
<evidence type="ECO:0000259" key="1">
    <source>
        <dbReference type="Pfam" id="PF01370"/>
    </source>
</evidence>
<organism evidence="2 4">
    <name type="scientific">Leptospira bourretii</name>
    <dbReference type="NCBI Taxonomy" id="2484962"/>
    <lineage>
        <taxon>Bacteria</taxon>
        <taxon>Pseudomonadati</taxon>
        <taxon>Spirochaetota</taxon>
        <taxon>Spirochaetia</taxon>
        <taxon>Leptospirales</taxon>
        <taxon>Leptospiraceae</taxon>
        <taxon>Leptospira</taxon>
    </lineage>
</organism>
<dbReference type="InterPro" id="IPR001509">
    <property type="entry name" value="Epimerase_deHydtase"/>
</dbReference>
<feature type="domain" description="NAD-dependent epimerase/dehydratase" evidence="1">
    <location>
        <begin position="11"/>
        <end position="209"/>
    </location>
</feature>
<dbReference type="CDD" id="cd08946">
    <property type="entry name" value="SDR_e"/>
    <property type="match status" value="1"/>
</dbReference>
<evidence type="ECO:0000313" key="5">
    <source>
        <dbReference type="Proteomes" id="UP000297918"/>
    </source>
</evidence>
<name>A0A4R9IJM0_9LEPT</name>
<protein>
    <submittedName>
        <fullName evidence="2">NAD(P)-dependent oxidoreductase</fullName>
    </submittedName>
</protein>
<evidence type="ECO:0000313" key="4">
    <source>
        <dbReference type="Proteomes" id="UP000297394"/>
    </source>
</evidence>
<gene>
    <name evidence="2" type="ORF">EHQ23_17635</name>
    <name evidence="3" type="ORF">EHQ26_14485</name>
</gene>
<dbReference type="PANTHER" id="PTHR43245:SF53">
    <property type="entry name" value="EPIMERASE-RELATED"/>
    <property type="match status" value="1"/>
</dbReference>
<dbReference type="EMBL" id="RQFM01000027">
    <property type="protein sequence ID" value="TGK79429.1"/>
    <property type="molecule type" value="Genomic_DNA"/>
</dbReference>